<feature type="transmembrane region" description="Helical" evidence="5">
    <location>
        <begin position="364"/>
        <end position="385"/>
    </location>
</feature>
<feature type="transmembrane region" description="Helical" evidence="5">
    <location>
        <begin position="159"/>
        <end position="181"/>
    </location>
</feature>
<dbReference type="InterPro" id="IPR020846">
    <property type="entry name" value="MFS_dom"/>
</dbReference>
<dbReference type="Gene3D" id="1.20.1250.20">
    <property type="entry name" value="MFS general substrate transporter like domains"/>
    <property type="match status" value="1"/>
</dbReference>
<keyword evidence="3 5" id="KW-1133">Transmembrane helix</keyword>
<feature type="transmembrane region" description="Helical" evidence="5">
    <location>
        <begin position="299"/>
        <end position="318"/>
    </location>
</feature>
<sequence>MAELTDSSPDAISESTDKIYNERSKDCPNNSSNLQASILKTCTEQPSERRHRLAKQILMALGICLNFVNLGVTVAWTNPASSDLKGEGHKTIYNGHIALVSSQMDLLGSLIAAGSLPGKWIAGWLTTRIGRKKSLIFTLFPNLLSWCLIFTAFSPDMIYAGRFIVGIGTGLTGVISSVYNIEIADIGIRGTVGVLPTAALDMGFVIVACLGLLLNWYELCLAAMAMCVLATIVAFFIPESPTYLVVSGKENEARKVLNLLRGPHADIEQEIATLKTMNEGMTKKYGCGDLLKSSYIKSLLIILTLFLTQNFCGLGVLYSNATRMLIESGSALDENIATILVFVFQLMGSVLSCIIMNRFRRKTLLVVSFLICTVVLIIMGIHVYFNAQTDLLEYIQLNHTHIDNHEADEVMKMFPDDYNVNRVVEEKSYGWIPLVCLIAFVVGSNLGLRPIPFILNMEYFPTAIRPQ</sequence>
<dbReference type="PANTHER" id="PTHR48021:SF1">
    <property type="entry name" value="GH07001P-RELATED"/>
    <property type="match status" value="1"/>
</dbReference>
<dbReference type="SUPFAM" id="SSF103473">
    <property type="entry name" value="MFS general substrate transporter"/>
    <property type="match status" value="1"/>
</dbReference>
<feature type="non-terminal residue" evidence="7">
    <location>
        <position position="467"/>
    </location>
</feature>
<dbReference type="Proteomes" id="UP001381693">
    <property type="component" value="Unassembled WGS sequence"/>
</dbReference>
<dbReference type="PROSITE" id="PS00217">
    <property type="entry name" value="SUGAR_TRANSPORT_2"/>
    <property type="match status" value="1"/>
</dbReference>
<dbReference type="InterPro" id="IPR005828">
    <property type="entry name" value="MFS_sugar_transport-like"/>
</dbReference>
<dbReference type="PANTHER" id="PTHR48021">
    <property type="match status" value="1"/>
</dbReference>
<evidence type="ECO:0000313" key="8">
    <source>
        <dbReference type="Proteomes" id="UP001381693"/>
    </source>
</evidence>
<feature type="transmembrane region" description="Helical" evidence="5">
    <location>
        <begin position="134"/>
        <end position="153"/>
    </location>
</feature>
<feature type="transmembrane region" description="Helical" evidence="5">
    <location>
        <begin position="57"/>
        <end position="77"/>
    </location>
</feature>
<comment type="subcellular location">
    <subcellularLocation>
        <location evidence="1">Membrane</location>
        <topology evidence="1">Multi-pass membrane protein</topology>
    </subcellularLocation>
</comment>
<keyword evidence="8" id="KW-1185">Reference proteome</keyword>
<feature type="transmembrane region" description="Helical" evidence="5">
    <location>
        <begin position="223"/>
        <end position="246"/>
    </location>
</feature>
<evidence type="ECO:0000256" key="2">
    <source>
        <dbReference type="ARBA" id="ARBA00022692"/>
    </source>
</evidence>
<comment type="caution">
    <text evidence="7">The sequence shown here is derived from an EMBL/GenBank/DDBJ whole genome shotgun (WGS) entry which is preliminary data.</text>
</comment>
<dbReference type="GO" id="GO:0016020">
    <property type="term" value="C:membrane"/>
    <property type="evidence" value="ECO:0007669"/>
    <property type="project" value="UniProtKB-SubCell"/>
</dbReference>
<dbReference type="InterPro" id="IPR050549">
    <property type="entry name" value="MFS_Trehalose_Transporter"/>
</dbReference>
<dbReference type="InterPro" id="IPR005829">
    <property type="entry name" value="Sugar_transporter_CS"/>
</dbReference>
<evidence type="ECO:0000256" key="4">
    <source>
        <dbReference type="ARBA" id="ARBA00023136"/>
    </source>
</evidence>
<dbReference type="PROSITE" id="PS50850">
    <property type="entry name" value="MFS"/>
    <property type="match status" value="1"/>
</dbReference>
<proteinExistence type="predicted"/>
<dbReference type="AlphaFoldDB" id="A0AAN9A9X8"/>
<dbReference type="Pfam" id="PF00083">
    <property type="entry name" value="Sugar_tr"/>
    <property type="match status" value="1"/>
</dbReference>
<dbReference type="EMBL" id="JAXCGZ010010559">
    <property type="protein sequence ID" value="KAK7075487.1"/>
    <property type="molecule type" value="Genomic_DNA"/>
</dbReference>
<feature type="transmembrane region" description="Helical" evidence="5">
    <location>
        <begin position="338"/>
        <end position="357"/>
    </location>
</feature>
<evidence type="ECO:0000313" key="7">
    <source>
        <dbReference type="EMBL" id="KAK7075487.1"/>
    </source>
</evidence>
<protein>
    <recommendedName>
        <fullName evidence="6">Major facilitator superfamily (MFS) profile domain-containing protein</fullName>
    </recommendedName>
</protein>
<name>A0AAN9A9X8_HALRR</name>
<accession>A0AAN9A9X8</accession>
<evidence type="ECO:0000256" key="5">
    <source>
        <dbReference type="SAM" id="Phobius"/>
    </source>
</evidence>
<keyword evidence="2 5" id="KW-0812">Transmembrane</keyword>
<evidence type="ECO:0000256" key="1">
    <source>
        <dbReference type="ARBA" id="ARBA00004141"/>
    </source>
</evidence>
<organism evidence="7 8">
    <name type="scientific">Halocaridina rubra</name>
    <name type="common">Hawaiian red shrimp</name>
    <dbReference type="NCBI Taxonomy" id="373956"/>
    <lineage>
        <taxon>Eukaryota</taxon>
        <taxon>Metazoa</taxon>
        <taxon>Ecdysozoa</taxon>
        <taxon>Arthropoda</taxon>
        <taxon>Crustacea</taxon>
        <taxon>Multicrustacea</taxon>
        <taxon>Malacostraca</taxon>
        <taxon>Eumalacostraca</taxon>
        <taxon>Eucarida</taxon>
        <taxon>Decapoda</taxon>
        <taxon>Pleocyemata</taxon>
        <taxon>Caridea</taxon>
        <taxon>Atyoidea</taxon>
        <taxon>Atyidae</taxon>
        <taxon>Halocaridina</taxon>
    </lineage>
</organism>
<gene>
    <name evidence="7" type="ORF">SK128_020737</name>
</gene>
<keyword evidence="4 5" id="KW-0472">Membrane</keyword>
<dbReference type="GO" id="GO:0022857">
    <property type="term" value="F:transmembrane transporter activity"/>
    <property type="evidence" value="ECO:0007669"/>
    <property type="project" value="InterPro"/>
</dbReference>
<dbReference type="PRINTS" id="PR00171">
    <property type="entry name" value="SUGRTRNSPORT"/>
</dbReference>
<feature type="domain" description="Major facilitator superfamily (MFS) profile" evidence="6">
    <location>
        <begin position="55"/>
        <end position="467"/>
    </location>
</feature>
<feature type="transmembrane region" description="Helical" evidence="5">
    <location>
        <begin position="193"/>
        <end position="217"/>
    </location>
</feature>
<feature type="transmembrane region" description="Helical" evidence="5">
    <location>
        <begin position="97"/>
        <end position="122"/>
    </location>
</feature>
<dbReference type="InterPro" id="IPR003663">
    <property type="entry name" value="Sugar/inositol_transpt"/>
</dbReference>
<dbReference type="InterPro" id="IPR036259">
    <property type="entry name" value="MFS_trans_sf"/>
</dbReference>
<reference evidence="7 8" key="1">
    <citation type="submission" date="2023-11" db="EMBL/GenBank/DDBJ databases">
        <title>Halocaridina rubra genome assembly.</title>
        <authorList>
            <person name="Smith C."/>
        </authorList>
    </citation>
    <scope>NUCLEOTIDE SEQUENCE [LARGE SCALE GENOMIC DNA]</scope>
    <source>
        <strain evidence="7">EP-1</strain>
        <tissue evidence="7">Whole</tissue>
    </source>
</reference>
<feature type="transmembrane region" description="Helical" evidence="5">
    <location>
        <begin position="428"/>
        <end position="448"/>
    </location>
</feature>
<evidence type="ECO:0000256" key="3">
    <source>
        <dbReference type="ARBA" id="ARBA00022989"/>
    </source>
</evidence>
<evidence type="ECO:0000259" key="6">
    <source>
        <dbReference type="PROSITE" id="PS50850"/>
    </source>
</evidence>